<gene>
    <name evidence="7" type="ORF">FM101_00020</name>
</gene>
<dbReference type="Gene3D" id="3.40.50.300">
    <property type="entry name" value="P-loop containing nucleotide triphosphate hydrolases"/>
    <property type="match status" value="2"/>
</dbReference>
<keyword evidence="8" id="KW-1185">Reference proteome</keyword>
<evidence type="ECO:0000256" key="2">
    <source>
        <dbReference type="ARBA" id="ARBA00022801"/>
    </source>
</evidence>
<dbReference type="GO" id="GO:0043139">
    <property type="term" value="F:5'-3' DNA helicase activity"/>
    <property type="evidence" value="ECO:0007669"/>
    <property type="project" value="TreeGrafter"/>
</dbReference>
<keyword evidence="2" id="KW-0378">Hydrolase</keyword>
<dbReference type="Pfam" id="PF13482">
    <property type="entry name" value="RNase_H_2"/>
    <property type="match status" value="1"/>
</dbReference>
<dbReference type="GO" id="GO:0005524">
    <property type="term" value="F:ATP binding"/>
    <property type="evidence" value="ECO:0007669"/>
    <property type="project" value="UniProtKB-KW"/>
</dbReference>
<evidence type="ECO:0000259" key="5">
    <source>
        <dbReference type="Pfam" id="PF13087"/>
    </source>
</evidence>
<dbReference type="EMBL" id="FUHW01000001">
    <property type="protein sequence ID" value="SJM45436.1"/>
    <property type="molecule type" value="Genomic_DNA"/>
</dbReference>
<feature type="domain" description="DNA2/NAM7 helicase-like C-terminal" evidence="5">
    <location>
        <begin position="1020"/>
        <end position="1192"/>
    </location>
</feature>
<evidence type="ECO:0000256" key="4">
    <source>
        <dbReference type="ARBA" id="ARBA00022840"/>
    </source>
</evidence>
<organism evidence="7 8">
    <name type="scientific">Arthrobacter rhombi</name>
    <dbReference type="NCBI Taxonomy" id="71253"/>
    <lineage>
        <taxon>Bacteria</taxon>
        <taxon>Bacillati</taxon>
        <taxon>Actinomycetota</taxon>
        <taxon>Actinomycetes</taxon>
        <taxon>Micrococcales</taxon>
        <taxon>Micrococcaceae</taxon>
        <taxon>Arthrobacter</taxon>
    </lineage>
</organism>
<dbReference type="InterPro" id="IPR038720">
    <property type="entry name" value="YprB_RNase_H-like_dom"/>
</dbReference>
<evidence type="ECO:0000259" key="6">
    <source>
        <dbReference type="Pfam" id="PF13482"/>
    </source>
</evidence>
<evidence type="ECO:0000256" key="3">
    <source>
        <dbReference type="ARBA" id="ARBA00022806"/>
    </source>
</evidence>
<dbReference type="Pfam" id="PF13604">
    <property type="entry name" value="AAA_30"/>
    <property type="match status" value="1"/>
</dbReference>
<dbReference type="InterPro" id="IPR027417">
    <property type="entry name" value="P-loop_NTPase"/>
</dbReference>
<sequence>MFLLDAVEATEPPRLVFSASDLVTASECEYQALYRLDVKLSRRPKPDFPEDAMASRAADLGDVHEQRVLEQLEHTHGPWDRTTGTGVRRIDKAPSMDRATLESLAADTTEALRLGADVVFQATFFDGEFLGFADFIVRESDGRYAVWDSKLARHARVTALLQLAAYGDQLERLGFAPSPVATLVLGNLEHSEHPMPDLLPAFRELRTRFRRLTAEHRAAQTTVEWNQPGLRRCGKCDYCLEQVAAHDDLLLIGGMTAARRRTLMAEGITTMHQLAEQPAPAGENPDASLGRLREQARAQTGLLDFDGSASVGDHTVSYRLQPGQTIGDLPAPSDGDIFFDFEGDPLWQDPETGIWGLEYLFGVVEYDTGTPVFRPFWAHSRAGEKRAFLDFLAYVQQRRQRWPDLHVYHYAPYEKSALRNLSVLHTAGEDTVDAWLRESLLVDLYDTVRHSIRISEGSYSIKKLEPLYMGADGPRAGVTNAGASVVAYAIYCADRDAGNTEAAATTLASISAYNEYDCLSTLRLRDWLLGLAADCPAPVAGPSNETATAVLPGTDAPEPEAYEPSAEELTLQSYLELDADFSSLPTTEQPAARADHGAVAMVAAATGYHRREDKQFWWGHFDRLESPTEDWAETRGVFLVDSATVLEDWARPPRARTERRVVELTGTASDGTDLRPGTDWFRMYEAPVPAGADVPTGADGHPLPTARGGIFDTELLTVDVNGPTTVLTVAEKSTGKIPPYPQTPMALTPGRPIMTRSIRESLAELAREVGSALVVPSPAGNEDTVLPVITVPPRLPRHPGLDILRRATPRLATRDSLPPVTPDNAGRGDYIGAIIEAVADLDHSYLAVQGPPGTGKTHVGSHVIAALMARGWKIGVVGQSHAVVENMLGAAIGKAGVDPDRVGKKPKDPRTASPWSVTDDKKFASLLDSEGGALIGGTAWTMTGRQVPAGSLDLLVIDEAGQYSLANTLAVARAADRLLLLGDPRQLPQVTQGTHPEPVDDSALGWLSEGAATLPERLGYFLSDSWRMHPALCAKVSRLSYAGRLASAPAAALRHLDGAEPGVGTVLVDHRGNAISSAEEAAEITAQVGRHLRLRWDDGGYGPVRELGPQDILVVAAYNAQVNLIRTHLDAAGYDDVRVGTVDRFQGQEAPVVLVSMAVSAAEEAPRGMDFLLNRNRMNVAVSRAQWRTVIVRSPELTNFLPSRPEGLAELGAFVGLCG</sequence>
<dbReference type="PANTHER" id="PTHR43788:SF8">
    <property type="entry name" value="DNA-BINDING PROTEIN SMUBP-2"/>
    <property type="match status" value="1"/>
</dbReference>
<dbReference type="PANTHER" id="PTHR43788">
    <property type="entry name" value="DNA2/NAM7 HELICASE FAMILY MEMBER"/>
    <property type="match status" value="1"/>
</dbReference>
<evidence type="ECO:0000313" key="8">
    <source>
        <dbReference type="Proteomes" id="UP000195913"/>
    </source>
</evidence>
<dbReference type="RefSeq" id="WP_086993615.1">
    <property type="nucleotide sequence ID" value="NZ_FUHW01000001.1"/>
</dbReference>
<dbReference type="Pfam" id="PF13087">
    <property type="entry name" value="AAA_12"/>
    <property type="match status" value="1"/>
</dbReference>
<keyword evidence="3 7" id="KW-0347">Helicase</keyword>
<evidence type="ECO:0000256" key="1">
    <source>
        <dbReference type="ARBA" id="ARBA00022741"/>
    </source>
</evidence>
<dbReference type="InterPro" id="IPR041679">
    <property type="entry name" value="DNA2/NAM7-like_C"/>
</dbReference>
<name>A0A1R4EPH0_9MICC</name>
<dbReference type="CDD" id="cd18808">
    <property type="entry name" value="SF1_C_Upf1"/>
    <property type="match status" value="1"/>
</dbReference>
<reference evidence="7 8" key="1">
    <citation type="submission" date="2017-02" db="EMBL/GenBank/DDBJ databases">
        <authorList>
            <person name="Peterson S.W."/>
        </authorList>
    </citation>
    <scope>NUCLEOTIDE SEQUENCE [LARGE SCALE GENOMIC DNA]</scope>
    <source>
        <strain evidence="7 8">B Ar 00.02</strain>
    </source>
</reference>
<dbReference type="SUPFAM" id="SSF52540">
    <property type="entry name" value="P-loop containing nucleoside triphosphate hydrolases"/>
    <property type="match status" value="1"/>
</dbReference>
<protein>
    <submittedName>
        <fullName evidence="7">Superfamily I DNA and RNA helicases and helicase subunits</fullName>
    </submittedName>
</protein>
<dbReference type="InterPro" id="IPR047187">
    <property type="entry name" value="SF1_C_Upf1"/>
</dbReference>
<dbReference type="NCBIfam" id="TIGR03491">
    <property type="entry name" value="TM0106 family RecB-like putative nuclease"/>
    <property type="match status" value="1"/>
</dbReference>
<proteinExistence type="predicted"/>
<dbReference type="InterPro" id="IPR019993">
    <property type="entry name" value="RecB_nuclease_TM0106_put"/>
</dbReference>
<dbReference type="InterPro" id="IPR050534">
    <property type="entry name" value="Coronavir_polyprotein_1ab"/>
</dbReference>
<dbReference type="GO" id="GO:0016787">
    <property type="term" value="F:hydrolase activity"/>
    <property type="evidence" value="ECO:0007669"/>
    <property type="project" value="UniProtKB-KW"/>
</dbReference>
<accession>A0A1R4EPH0</accession>
<dbReference type="Proteomes" id="UP000195913">
    <property type="component" value="Unassembled WGS sequence"/>
</dbReference>
<keyword evidence="1" id="KW-0547">Nucleotide-binding</keyword>
<keyword evidence="4" id="KW-0067">ATP-binding</keyword>
<dbReference type="CDD" id="cd17934">
    <property type="entry name" value="DEXXQc_Upf1-like"/>
    <property type="match status" value="1"/>
</dbReference>
<feature type="domain" description="YprB ribonuclease H-like" evidence="6">
    <location>
        <begin position="337"/>
        <end position="528"/>
    </location>
</feature>
<evidence type="ECO:0000313" key="7">
    <source>
        <dbReference type="EMBL" id="SJM45436.1"/>
    </source>
</evidence>
<dbReference type="AlphaFoldDB" id="A0A1R4EPH0"/>